<dbReference type="OrthoDB" id="9804819at2"/>
<keyword evidence="3" id="KW-0067">ATP-binding</keyword>
<comment type="caution">
    <text evidence="5">The sequence shown here is derived from an EMBL/GenBank/DDBJ whole genome shotgun (WGS) entry which is preliminary data.</text>
</comment>
<dbReference type="InterPro" id="IPR027417">
    <property type="entry name" value="P-loop_NTPase"/>
</dbReference>
<name>A0A317L1A2_9BACI</name>
<dbReference type="Gene3D" id="3.40.50.300">
    <property type="entry name" value="P-loop containing nucleotide triphosphate hydrolases"/>
    <property type="match status" value="1"/>
</dbReference>
<protein>
    <submittedName>
        <fullName evidence="5">ABC transporter</fullName>
    </submittedName>
</protein>
<dbReference type="GO" id="GO:0005524">
    <property type="term" value="F:ATP binding"/>
    <property type="evidence" value="ECO:0007669"/>
    <property type="project" value="UniProtKB-KW"/>
</dbReference>
<reference evidence="5 6" key="1">
    <citation type="submission" date="2018-05" db="EMBL/GenBank/DDBJ databases">
        <title>Genomic analysis of Gracilibacillus dipsosauri DD1 reveals novel features of a salt-tolerant amylase.</title>
        <authorList>
            <person name="Deutch C.E."/>
            <person name="Yang S."/>
        </authorList>
    </citation>
    <scope>NUCLEOTIDE SEQUENCE [LARGE SCALE GENOMIC DNA]</scope>
    <source>
        <strain evidence="5 6">DD1</strain>
    </source>
</reference>
<keyword evidence="2" id="KW-0547">Nucleotide-binding</keyword>
<evidence type="ECO:0000256" key="2">
    <source>
        <dbReference type="ARBA" id="ARBA00022741"/>
    </source>
</evidence>
<dbReference type="InterPro" id="IPR003593">
    <property type="entry name" value="AAA+_ATPase"/>
</dbReference>
<dbReference type="PROSITE" id="PS50893">
    <property type="entry name" value="ABC_TRANSPORTER_2"/>
    <property type="match status" value="1"/>
</dbReference>
<organism evidence="5 6">
    <name type="scientific">Gracilibacillus dipsosauri</name>
    <dbReference type="NCBI Taxonomy" id="178340"/>
    <lineage>
        <taxon>Bacteria</taxon>
        <taxon>Bacillati</taxon>
        <taxon>Bacillota</taxon>
        <taxon>Bacilli</taxon>
        <taxon>Bacillales</taxon>
        <taxon>Bacillaceae</taxon>
        <taxon>Gracilibacillus</taxon>
    </lineage>
</organism>
<keyword evidence="6" id="KW-1185">Reference proteome</keyword>
<dbReference type="PANTHER" id="PTHR42939">
    <property type="entry name" value="ABC TRANSPORTER ATP-BINDING PROTEIN ALBC-RELATED"/>
    <property type="match status" value="1"/>
</dbReference>
<dbReference type="SMART" id="SM00382">
    <property type="entry name" value="AAA"/>
    <property type="match status" value="1"/>
</dbReference>
<dbReference type="Proteomes" id="UP000245624">
    <property type="component" value="Unassembled WGS sequence"/>
</dbReference>
<evidence type="ECO:0000313" key="5">
    <source>
        <dbReference type="EMBL" id="PWU69054.1"/>
    </source>
</evidence>
<dbReference type="RefSeq" id="WP_109984556.1">
    <property type="nucleotide sequence ID" value="NZ_QGTD01000008.1"/>
</dbReference>
<dbReference type="GO" id="GO:0016887">
    <property type="term" value="F:ATP hydrolysis activity"/>
    <property type="evidence" value="ECO:0007669"/>
    <property type="project" value="InterPro"/>
</dbReference>
<sequence length="299" mass="34635">MIQIQNVNKRYRKEMVLNDVSLMINKGSIYGLLGSNGAGKTTLLKTIAGIFKQNSGAIEIERKAIFENISLKERLIFIPDTLFFYSHYTVEQMASFYENIYPKWNKERFNQMQKLLDLNPNKKIHRFSKGMQRQVAFWLALCAMPDYLILDEPFDGLDPVIRKKIKSWMIQDVAERQMTVMVSSHNLKEVEDICDAVGILHRGKLLLEKDLDDLKSDIHKVQLAFKQDVSEELFQDLQLLHHEKRGSVHICIVRGEYEGIEAKVSTYDPVVFDILPLTLEEIFIYEMEGAGYAIENILL</sequence>
<dbReference type="PANTHER" id="PTHR42939:SF1">
    <property type="entry name" value="ABC TRANSPORTER ATP-BINDING PROTEIN ALBC-RELATED"/>
    <property type="match status" value="1"/>
</dbReference>
<keyword evidence="1" id="KW-0813">Transport</keyword>
<dbReference type="EMBL" id="QGTD01000008">
    <property type="protein sequence ID" value="PWU69054.1"/>
    <property type="molecule type" value="Genomic_DNA"/>
</dbReference>
<proteinExistence type="predicted"/>
<dbReference type="AlphaFoldDB" id="A0A317L1A2"/>
<evidence type="ECO:0000256" key="3">
    <source>
        <dbReference type="ARBA" id="ARBA00022840"/>
    </source>
</evidence>
<dbReference type="SUPFAM" id="SSF52540">
    <property type="entry name" value="P-loop containing nucleoside triphosphate hydrolases"/>
    <property type="match status" value="1"/>
</dbReference>
<evidence type="ECO:0000313" key="6">
    <source>
        <dbReference type="Proteomes" id="UP000245624"/>
    </source>
</evidence>
<dbReference type="CDD" id="cd03230">
    <property type="entry name" value="ABC_DR_subfamily_A"/>
    <property type="match status" value="1"/>
</dbReference>
<gene>
    <name evidence="5" type="ORF">DLJ74_11630</name>
</gene>
<dbReference type="InterPro" id="IPR003439">
    <property type="entry name" value="ABC_transporter-like_ATP-bd"/>
</dbReference>
<dbReference type="Pfam" id="PF00005">
    <property type="entry name" value="ABC_tran"/>
    <property type="match status" value="1"/>
</dbReference>
<evidence type="ECO:0000259" key="4">
    <source>
        <dbReference type="PROSITE" id="PS50893"/>
    </source>
</evidence>
<evidence type="ECO:0000256" key="1">
    <source>
        <dbReference type="ARBA" id="ARBA00022448"/>
    </source>
</evidence>
<accession>A0A317L1A2</accession>
<feature type="domain" description="ABC transporter" evidence="4">
    <location>
        <begin position="2"/>
        <end position="227"/>
    </location>
</feature>
<dbReference type="InterPro" id="IPR051782">
    <property type="entry name" value="ABC_Transporter_VariousFunc"/>
</dbReference>